<name>A0ABQ7R3B6_PLUXY</name>
<proteinExistence type="predicted"/>
<evidence type="ECO:0000313" key="4">
    <source>
        <dbReference type="EMBL" id="KAG7311776.1"/>
    </source>
</evidence>
<feature type="domain" description="Pseudouridine synthase RsuA/RluA-like" evidence="3">
    <location>
        <begin position="212"/>
        <end position="361"/>
    </location>
</feature>
<dbReference type="InterPro" id="IPR006224">
    <property type="entry name" value="PsdUridine_synth_RluA-like_CS"/>
</dbReference>
<evidence type="ECO:0000256" key="2">
    <source>
        <dbReference type="SAM" id="MobiDB-lite"/>
    </source>
</evidence>
<comment type="caution">
    <text evidence="4">The sequence shown here is derived from an EMBL/GenBank/DDBJ whole genome shotgun (WGS) entry which is preliminary data.</text>
</comment>
<sequence>MQAGGGWFLPWGMGVQKFVAMPMSGMMPLVPPLLAAMPQAPPPLRLIAPPRLPGHQQMSGRKGEKDSKNCILSCEKRKADDTDLNKDLKKAKLETKALKAKRPGFTDDRYNETSYYIENGLRKVYPYYFTFTTFTKGRWVGEKILDVFAREFRAHPAAEYERCIRAGTLTVNYDRVDPDYRLKHNDLLANVVHRHEVPVTSQQITLVHIDEDIVVVNKPASIPVHPCGRYRHNTVVFILAKEYNLKNLRTIHRLDRLTSGLLLFGRSPKKARQMEHQIRNRQVQKEYVCRVDGEFPETEEIECLEPIEVVSYKIGVCKVSPKGKDCSTIFKRLGYNAKTNTSVVLCRPKTGRMHQIRVHLQFLGYPVVNDPLYNHPVFGPLRGKGGDTGGKTDEQLVRDLIAIHNAENWLGVDAGDDDLLFSKPPGDDKVGEDDDTGPASRESSPRLESPAPGITPASVVMMPATLPSPSSGSEAPMTVDAATTTSMGEPSPLGALAHAFTSVDTSNDDSNDAKSDKVTVATQTGCEPAAVSPVCTGDTPAADPHCYECRVRYRDPRPRDLVMYLHAWKYKGPGWEYETQLPQWADVDWEEADLS</sequence>
<dbReference type="EMBL" id="JAHIBW010000004">
    <property type="protein sequence ID" value="KAG7311776.1"/>
    <property type="molecule type" value="Genomic_DNA"/>
</dbReference>
<dbReference type="PROSITE" id="PS50889">
    <property type="entry name" value="S4"/>
    <property type="match status" value="1"/>
</dbReference>
<protein>
    <recommendedName>
        <fullName evidence="3">Pseudouridine synthase RsuA/RluA-like domain-containing protein</fullName>
    </recommendedName>
</protein>
<accession>A0ABQ7R3B6</accession>
<dbReference type="SUPFAM" id="SSF55120">
    <property type="entry name" value="Pseudouridine synthase"/>
    <property type="match status" value="1"/>
</dbReference>
<feature type="region of interest" description="Disordered" evidence="2">
    <location>
        <begin position="417"/>
        <end position="478"/>
    </location>
</feature>
<dbReference type="InterPro" id="IPR050188">
    <property type="entry name" value="RluA_PseudoU_synthase"/>
</dbReference>
<keyword evidence="5" id="KW-1185">Reference proteome</keyword>
<dbReference type="InterPro" id="IPR006225">
    <property type="entry name" value="PsdUridine_synth_RluC/D"/>
</dbReference>
<dbReference type="PROSITE" id="PS01129">
    <property type="entry name" value="PSI_RLU"/>
    <property type="match status" value="1"/>
</dbReference>
<reference evidence="4 5" key="1">
    <citation type="submission" date="2021-06" db="EMBL/GenBank/DDBJ databases">
        <title>A haploid diamondback moth (Plutella xylostella L.) genome assembly resolves 31 chromosomes and identifies a diamide resistance mutation.</title>
        <authorList>
            <person name="Ward C.M."/>
            <person name="Perry K.D."/>
            <person name="Baker G."/>
            <person name="Powis K."/>
            <person name="Heckel D.G."/>
            <person name="Baxter S.W."/>
        </authorList>
    </citation>
    <scope>NUCLEOTIDE SEQUENCE [LARGE SCALE GENOMIC DNA]</scope>
    <source>
        <strain evidence="4 5">LV</strain>
        <tissue evidence="4">Single pupa</tissue>
    </source>
</reference>
<keyword evidence="1" id="KW-0694">RNA-binding</keyword>
<dbReference type="Gene3D" id="3.30.2350.10">
    <property type="entry name" value="Pseudouridine synthase"/>
    <property type="match status" value="1"/>
</dbReference>
<dbReference type="PANTHER" id="PTHR21600:SF40">
    <property type="entry name" value="PSEUDOURIDYLATE SYNTHASE RPUSD2"/>
    <property type="match status" value="1"/>
</dbReference>
<organism evidence="4 5">
    <name type="scientific">Plutella xylostella</name>
    <name type="common">Diamondback moth</name>
    <name type="synonym">Plutella maculipennis</name>
    <dbReference type="NCBI Taxonomy" id="51655"/>
    <lineage>
        <taxon>Eukaryota</taxon>
        <taxon>Metazoa</taxon>
        <taxon>Ecdysozoa</taxon>
        <taxon>Arthropoda</taxon>
        <taxon>Hexapoda</taxon>
        <taxon>Insecta</taxon>
        <taxon>Pterygota</taxon>
        <taxon>Neoptera</taxon>
        <taxon>Endopterygota</taxon>
        <taxon>Lepidoptera</taxon>
        <taxon>Glossata</taxon>
        <taxon>Ditrysia</taxon>
        <taxon>Yponomeutoidea</taxon>
        <taxon>Plutellidae</taxon>
        <taxon>Plutella</taxon>
    </lineage>
</organism>
<evidence type="ECO:0000259" key="3">
    <source>
        <dbReference type="Pfam" id="PF00849"/>
    </source>
</evidence>
<dbReference type="Pfam" id="PF00849">
    <property type="entry name" value="PseudoU_synth_2"/>
    <property type="match status" value="1"/>
</dbReference>
<dbReference type="InterPro" id="IPR006145">
    <property type="entry name" value="PsdUridine_synth_RsuA/RluA"/>
</dbReference>
<dbReference type="InterPro" id="IPR020103">
    <property type="entry name" value="PsdUridine_synth_cat_dom_sf"/>
</dbReference>
<dbReference type="CDD" id="cd02557">
    <property type="entry name" value="PseudoU_synth_ScRIB2"/>
    <property type="match status" value="1"/>
</dbReference>
<evidence type="ECO:0000313" key="5">
    <source>
        <dbReference type="Proteomes" id="UP000823941"/>
    </source>
</evidence>
<dbReference type="Proteomes" id="UP000823941">
    <property type="component" value="Chromosome 4"/>
</dbReference>
<evidence type="ECO:0000256" key="1">
    <source>
        <dbReference type="PROSITE-ProRule" id="PRU00182"/>
    </source>
</evidence>
<dbReference type="PANTHER" id="PTHR21600">
    <property type="entry name" value="MITOCHONDRIAL RNA PSEUDOURIDINE SYNTHASE"/>
    <property type="match status" value="1"/>
</dbReference>
<gene>
    <name evidence="4" type="ORF">JYU34_002837</name>
</gene>
<dbReference type="NCBIfam" id="TIGR00005">
    <property type="entry name" value="rluA_subfam"/>
    <property type="match status" value="1"/>
</dbReference>